<sequence length="355" mass="40483">MDENIHWVEPTTTASPASAGTNATVLTETDVNTWRENGYCLVNGLFPEDLLQLVLNDCKNAFPPPLSEEAKKINYYGGFVNFPSTYNSVNQLPLHPRMMAAVAQLFGLEDLTDVRLTQTEVWPKYGRTDSDHENNEEDNADQRMHCDFPSHTLTHPPPWDEPDAVSIILYLSDVDDCYGATAVVPRTGKDDPGYTYPLFQMPGFGTTEWKNNRKIAEAYLREVAPEVAQYRAEHLYPREKRVRYRLGTVLFYRQDTWHRGTELKPGCLRVVVNMTYRKAIAEWISTMHIGWAWAMMRKNLPLENLIAKASVEQRCILGFPKPGHSYWTPMTIAAVAARYEALGMDMTPYVKAIKQ</sequence>
<proteinExistence type="predicted"/>
<dbReference type="EMBL" id="CAKKLH010000015">
    <property type="protein sequence ID" value="CAH0099221.1"/>
    <property type="molecule type" value="Genomic_DNA"/>
</dbReference>
<evidence type="ECO:0000313" key="1">
    <source>
        <dbReference type="EMBL" id="CAH0099221.1"/>
    </source>
</evidence>
<dbReference type="AlphaFoldDB" id="A0A8J2WCP2"/>
<dbReference type="InterPro" id="IPR008775">
    <property type="entry name" value="Phytyl_CoA_dOase-like"/>
</dbReference>
<keyword evidence="2" id="KW-1185">Reference proteome</keyword>
<comment type="caution">
    <text evidence="1">The sequence shown here is derived from an EMBL/GenBank/DDBJ whole genome shotgun (WGS) entry which is preliminary data.</text>
</comment>
<evidence type="ECO:0000313" key="2">
    <source>
        <dbReference type="Proteomes" id="UP000789390"/>
    </source>
</evidence>
<dbReference type="OrthoDB" id="6332559at2759"/>
<dbReference type="Gene3D" id="2.60.120.620">
    <property type="entry name" value="q2cbj1_9rhob like domain"/>
    <property type="match status" value="1"/>
</dbReference>
<dbReference type="SUPFAM" id="SSF51197">
    <property type="entry name" value="Clavaminate synthase-like"/>
    <property type="match status" value="1"/>
</dbReference>
<dbReference type="Pfam" id="PF05721">
    <property type="entry name" value="PhyH"/>
    <property type="match status" value="1"/>
</dbReference>
<protein>
    <submittedName>
        <fullName evidence="1">Uncharacterized protein</fullName>
    </submittedName>
</protein>
<accession>A0A8J2WCP2</accession>
<name>A0A8J2WCP2_9CRUS</name>
<gene>
    <name evidence="1" type="ORF">DGAL_LOCUS1335</name>
</gene>
<organism evidence="1 2">
    <name type="scientific">Daphnia galeata</name>
    <dbReference type="NCBI Taxonomy" id="27404"/>
    <lineage>
        <taxon>Eukaryota</taxon>
        <taxon>Metazoa</taxon>
        <taxon>Ecdysozoa</taxon>
        <taxon>Arthropoda</taxon>
        <taxon>Crustacea</taxon>
        <taxon>Branchiopoda</taxon>
        <taxon>Diplostraca</taxon>
        <taxon>Cladocera</taxon>
        <taxon>Anomopoda</taxon>
        <taxon>Daphniidae</taxon>
        <taxon>Daphnia</taxon>
    </lineage>
</organism>
<reference evidence="1" key="1">
    <citation type="submission" date="2021-11" db="EMBL/GenBank/DDBJ databases">
        <authorList>
            <person name="Schell T."/>
        </authorList>
    </citation>
    <scope>NUCLEOTIDE SEQUENCE</scope>
    <source>
        <strain evidence="1">M5</strain>
    </source>
</reference>
<dbReference type="Proteomes" id="UP000789390">
    <property type="component" value="Unassembled WGS sequence"/>
</dbReference>